<evidence type="ECO:0000313" key="2">
    <source>
        <dbReference type="Proteomes" id="UP001223336"/>
    </source>
</evidence>
<keyword evidence="1" id="KW-0540">Nuclease</keyword>
<dbReference type="EMBL" id="JAVFKN010000013">
    <property type="protein sequence ID" value="MDQ5769066.1"/>
    <property type="molecule type" value="Genomic_DNA"/>
</dbReference>
<accession>A0ABU0Y8F2</accession>
<evidence type="ECO:0000313" key="1">
    <source>
        <dbReference type="EMBL" id="MDQ5769066.1"/>
    </source>
</evidence>
<keyword evidence="1" id="KW-0378">Hydrolase</keyword>
<gene>
    <name evidence="1" type="ORF">RCC75_11035</name>
</gene>
<dbReference type="Pfam" id="PF09564">
    <property type="entry name" value="RE_NgoBV"/>
    <property type="match status" value="1"/>
</dbReference>
<reference evidence="1 2" key="1">
    <citation type="submission" date="2023-08" db="EMBL/GenBank/DDBJ databases">
        <title>New molecular markers tilS and rpoB for phylogenetic and monitoring studies of the genus Thiothrix biodiversity.</title>
        <authorList>
            <person name="Ravin N.V."/>
            <person name="Smolyakov D."/>
            <person name="Markov N.D."/>
            <person name="Beletsky A.V."/>
            <person name="Mardanov A.V."/>
            <person name="Rudenko T.S."/>
            <person name="Grabovich M.Y."/>
        </authorList>
    </citation>
    <scope>NUCLEOTIDE SEQUENCE [LARGE SCALE GENOMIC DNA]</scope>
    <source>
        <strain evidence="1 2">H33</strain>
    </source>
</reference>
<keyword evidence="1" id="KW-0255">Endonuclease</keyword>
<dbReference type="GO" id="GO:0016787">
    <property type="term" value="F:hydrolase activity"/>
    <property type="evidence" value="ECO:0007669"/>
    <property type="project" value="UniProtKB-KW"/>
</dbReference>
<comment type="caution">
    <text evidence="1">The sequence shown here is derived from an EMBL/GenBank/DDBJ whole genome shotgun (WGS) entry which is preliminary data.</text>
</comment>
<keyword evidence="2" id="KW-1185">Reference proteome</keyword>
<dbReference type="InterPro" id="IPR019064">
    <property type="entry name" value="Restrct_endonuc_II_NlaIV"/>
</dbReference>
<dbReference type="EC" id="3.1.21.-" evidence="1"/>
<name>A0ABU0Y8F2_9GAMM</name>
<dbReference type="RefSeq" id="WP_308135030.1">
    <property type="nucleotide sequence ID" value="NZ_CP133197.1"/>
</dbReference>
<organism evidence="1 2">
    <name type="scientific">Thiothrix subterranea</name>
    <dbReference type="NCBI Taxonomy" id="2735563"/>
    <lineage>
        <taxon>Bacteria</taxon>
        <taxon>Pseudomonadati</taxon>
        <taxon>Pseudomonadota</taxon>
        <taxon>Gammaproteobacteria</taxon>
        <taxon>Thiotrichales</taxon>
        <taxon>Thiotrichaceae</taxon>
        <taxon>Thiothrix</taxon>
    </lineage>
</organism>
<proteinExistence type="predicted"/>
<sequence length="120" mass="13879">MDAYTRSLLVHPDRLDANHLVFGYALEGEFLRVVDFWIKKIWEMAGASSKNILSLQVKQNVPVNIRPKDWRTRDASFGNRRRFVEALDAALKKFYPERYHGGNWLKQVATGYQAKTGIPL</sequence>
<dbReference type="Proteomes" id="UP001223336">
    <property type="component" value="Unassembled WGS sequence"/>
</dbReference>
<dbReference type="GO" id="GO:0004519">
    <property type="term" value="F:endonuclease activity"/>
    <property type="evidence" value="ECO:0007669"/>
    <property type="project" value="UniProtKB-KW"/>
</dbReference>
<protein>
    <submittedName>
        <fullName evidence="1">NgoBV family restriction endonuclease</fullName>
        <ecNumber evidence="1">3.1.21.-</ecNumber>
    </submittedName>
</protein>